<dbReference type="GO" id="GO:0016491">
    <property type="term" value="F:oxidoreductase activity"/>
    <property type="evidence" value="ECO:0007669"/>
    <property type="project" value="UniProtKB-KW"/>
</dbReference>
<dbReference type="PANTHER" id="PTHR44196:SF1">
    <property type="entry name" value="DEHYDROGENASE_REDUCTASE SDR FAMILY MEMBER 7B"/>
    <property type="match status" value="1"/>
</dbReference>
<evidence type="ECO:0000313" key="4">
    <source>
        <dbReference type="Proteomes" id="UP001344658"/>
    </source>
</evidence>
<dbReference type="PRINTS" id="PR00081">
    <property type="entry name" value="GDHRDH"/>
</dbReference>
<dbReference type="InterPro" id="IPR036291">
    <property type="entry name" value="NAD(P)-bd_dom_sf"/>
</dbReference>
<comment type="similarity">
    <text evidence="1">Belongs to the short-chain dehydrogenases/reductases (SDR) family.</text>
</comment>
<name>A0ABU7PM18_9ACTN</name>
<proteinExistence type="inferred from homology"/>
<dbReference type="Gene3D" id="3.40.50.720">
    <property type="entry name" value="NAD(P)-binding Rossmann-like Domain"/>
    <property type="match status" value="1"/>
</dbReference>
<organism evidence="3 4">
    <name type="scientific">Actinacidiphila polyblastidii</name>
    <dbReference type="NCBI Taxonomy" id="3110430"/>
    <lineage>
        <taxon>Bacteria</taxon>
        <taxon>Bacillati</taxon>
        <taxon>Actinomycetota</taxon>
        <taxon>Actinomycetes</taxon>
        <taxon>Kitasatosporales</taxon>
        <taxon>Streptomycetaceae</taxon>
        <taxon>Actinacidiphila</taxon>
    </lineage>
</organism>
<dbReference type="Proteomes" id="UP001344658">
    <property type="component" value="Unassembled WGS sequence"/>
</dbReference>
<keyword evidence="4" id="KW-1185">Reference proteome</keyword>
<dbReference type="SUPFAM" id="SSF51735">
    <property type="entry name" value="NAD(P)-binding Rossmann-fold domains"/>
    <property type="match status" value="1"/>
</dbReference>
<accession>A0ABU7PM18</accession>
<gene>
    <name evidence="3" type="ORF">V2S66_33610</name>
</gene>
<dbReference type="RefSeq" id="WP_330800783.1">
    <property type="nucleotide sequence ID" value="NZ_JAZEWV010000057.1"/>
</dbReference>
<dbReference type="InterPro" id="IPR002347">
    <property type="entry name" value="SDR_fam"/>
</dbReference>
<evidence type="ECO:0000313" key="3">
    <source>
        <dbReference type="EMBL" id="MEE4546890.1"/>
    </source>
</evidence>
<dbReference type="Pfam" id="PF00106">
    <property type="entry name" value="adh_short"/>
    <property type="match status" value="1"/>
</dbReference>
<protein>
    <submittedName>
        <fullName evidence="3">SDR family oxidoreductase</fullName>
        <ecNumber evidence="3">1.-.-.-</ecNumber>
    </submittedName>
</protein>
<evidence type="ECO:0000256" key="1">
    <source>
        <dbReference type="ARBA" id="ARBA00006484"/>
    </source>
</evidence>
<dbReference type="CDD" id="cd05233">
    <property type="entry name" value="SDR_c"/>
    <property type="match status" value="1"/>
</dbReference>
<evidence type="ECO:0000256" key="2">
    <source>
        <dbReference type="ARBA" id="ARBA00023002"/>
    </source>
</evidence>
<dbReference type="EC" id="1.-.-.-" evidence="3"/>
<comment type="caution">
    <text evidence="3">The sequence shown here is derived from an EMBL/GenBank/DDBJ whole genome shotgun (WGS) entry which is preliminary data.</text>
</comment>
<dbReference type="EMBL" id="JAZEWV010000057">
    <property type="protein sequence ID" value="MEE4546890.1"/>
    <property type="molecule type" value="Genomic_DNA"/>
</dbReference>
<dbReference type="PANTHER" id="PTHR44196">
    <property type="entry name" value="DEHYDROGENASE/REDUCTASE SDR FAMILY MEMBER 7B"/>
    <property type="match status" value="1"/>
</dbReference>
<sequence length="226" mass="23148">MELNGARVLIVGATGKVGGALARALTGRGAALALAGRHRERLEGVVADCRSCPARMVDAYDLDGCHGLAAWAAERLGGIDLVLTAVGVAAFGPAQEVTEAMAEHLVAVNALAPMAVLRGALDLLGPGGAAAAITGVVAARPQPGMADYGAAKAALSAWLAAVAREQRRRHVDIHDLRLPHLDTGFADRALTGRPPALPRPVALGTAVDAVIDVIETGRPLPPEWAR</sequence>
<keyword evidence="2 3" id="KW-0560">Oxidoreductase</keyword>
<reference evidence="3 4" key="1">
    <citation type="submission" date="2023-12" db="EMBL/GenBank/DDBJ databases">
        <title>Streptomyces sp. V4-01.</title>
        <authorList>
            <person name="Somphong A."/>
            <person name="Phongsopitanun W."/>
        </authorList>
    </citation>
    <scope>NUCLEOTIDE SEQUENCE [LARGE SCALE GENOMIC DNA]</scope>
    <source>
        <strain evidence="3 4">V4-01</strain>
    </source>
</reference>